<sequence length="157" mass="17475">MLMVDDKTKVFVANQQKTEFAVSDRIAKTTEQWANCKPDAAVAQLNKVDKEIAEVQKLSGSKAKSYFMNEKHAFLTNCMVWDDVTMITGKAPAMVIAGSIHMGTNPRWDGKEYSFKFNGGSMIARFTPSEPKHKLLIQAGDKFYGCGPSTVDHTFDD</sequence>
<dbReference type="AlphaFoldDB" id="A0A837FDX1"/>
<protein>
    <submittedName>
        <fullName evidence="1">Uncharacterized protein</fullName>
    </submittedName>
</protein>
<organism evidence="1 2">
    <name type="scientific">Enterobacter hormaechei subsp. xiangfangensis</name>
    <dbReference type="NCBI Taxonomy" id="1296536"/>
    <lineage>
        <taxon>Bacteria</taxon>
        <taxon>Pseudomonadati</taxon>
        <taxon>Pseudomonadota</taxon>
        <taxon>Gammaproteobacteria</taxon>
        <taxon>Enterobacterales</taxon>
        <taxon>Enterobacteriaceae</taxon>
        <taxon>Enterobacter</taxon>
        <taxon>Enterobacter cloacae complex</taxon>
    </lineage>
</organism>
<evidence type="ECO:0000313" key="1">
    <source>
        <dbReference type="EMBL" id="KJM65366.1"/>
    </source>
</evidence>
<evidence type="ECO:0000313" key="2">
    <source>
        <dbReference type="Proteomes" id="UP000033679"/>
    </source>
</evidence>
<dbReference type="EMBL" id="JZYN01000024">
    <property type="protein sequence ID" value="KJM65366.1"/>
    <property type="molecule type" value="Genomic_DNA"/>
</dbReference>
<dbReference type="Proteomes" id="UP000033679">
    <property type="component" value="Unassembled WGS sequence"/>
</dbReference>
<reference evidence="1 2" key="1">
    <citation type="submission" date="2015-03" db="EMBL/GenBank/DDBJ databases">
        <authorList>
            <person name="McCorrison J."/>
            <person name="Sanka R."/>
            <person name="Adams M."/>
            <person name="Brinkac L."/>
            <person name="Nierman W."/>
            <person name="Sutton G."/>
            <person name="Nelson K."/>
            <person name="Kiedrowski L."/>
            <person name="Guerrero D."/>
            <person name="Bonomo R."/>
        </authorList>
    </citation>
    <scope>NUCLEOTIDE SEQUENCE [LARGE SCALE GENOMIC DNA]</scope>
    <source>
        <strain evidence="1 2">39373</strain>
    </source>
</reference>
<gene>
    <name evidence="1" type="ORF">SS59_17960</name>
</gene>
<name>A0A837FDX1_9ENTR</name>
<accession>A0A837FDX1</accession>
<proteinExistence type="predicted"/>
<comment type="caution">
    <text evidence="1">The sequence shown here is derived from an EMBL/GenBank/DDBJ whole genome shotgun (WGS) entry which is preliminary data.</text>
</comment>